<dbReference type="Proteomes" id="UP000295680">
    <property type="component" value="Unassembled WGS sequence"/>
</dbReference>
<accession>A0A4R2JHY4</accession>
<sequence>MLVRLRPVVHASPTPTGLHVRGWASSFTLTGGKGLWTVWQRIAVSLADGVPPADLVAPAGAPPAVAKALAMIVEQLRAHDMLVTVDPDWAGPADEIRTWLESVAPNPAETWTRLQASEITITGPSPLADYALRAITSTGLAASVVAGEDLVLTAGDFAVAAGASDTVGFVVHPGTYEDAVTDAKAVARRLDIRPAEPPDVLAALVGSAAAHRLLCAVGGLPDPSAEFIVHSEDELPPVVPHLGVLVARIDPFRATYHPWLSPARTSLPLEPLRALDVLADAELGPVPEPSMDLPQVPANLAVCGTSLGIGTTADAARLDAVVRELGEAIDLTQSHGDTLRTAVRRRRLDGTILSEVDWADDPTARRWWKALTLRFGVPATIEVTRLAEHAVYAEIRAGERVLSWAIEATPADAVAFAALAATGAEQARQAGVDVPDEPFHLNGAAPSMTHSDTSWVTRDWHWPADVRDREPALQAELMRLVER</sequence>
<dbReference type="RefSeq" id="WP_132119982.1">
    <property type="nucleotide sequence ID" value="NZ_SLWS01000006.1"/>
</dbReference>
<dbReference type="OrthoDB" id="3417006at2"/>
<comment type="caution">
    <text evidence="1">The sequence shown here is derived from an EMBL/GenBank/DDBJ whole genome shotgun (WGS) entry which is preliminary data.</text>
</comment>
<organism evidence="1 2">
    <name type="scientific">Actinocrispum wychmicini</name>
    <dbReference type="NCBI Taxonomy" id="1213861"/>
    <lineage>
        <taxon>Bacteria</taxon>
        <taxon>Bacillati</taxon>
        <taxon>Actinomycetota</taxon>
        <taxon>Actinomycetes</taxon>
        <taxon>Pseudonocardiales</taxon>
        <taxon>Pseudonocardiaceae</taxon>
        <taxon>Actinocrispum</taxon>
    </lineage>
</organism>
<name>A0A4R2JHY4_9PSEU</name>
<protein>
    <submittedName>
        <fullName evidence="1">Uncharacterized protein</fullName>
    </submittedName>
</protein>
<evidence type="ECO:0000313" key="1">
    <source>
        <dbReference type="EMBL" id="TCO56578.1"/>
    </source>
</evidence>
<proteinExistence type="predicted"/>
<dbReference type="EMBL" id="SLWS01000006">
    <property type="protein sequence ID" value="TCO56578.1"/>
    <property type="molecule type" value="Genomic_DNA"/>
</dbReference>
<gene>
    <name evidence="1" type="ORF">EV192_10651</name>
</gene>
<evidence type="ECO:0000313" key="2">
    <source>
        <dbReference type="Proteomes" id="UP000295680"/>
    </source>
</evidence>
<reference evidence="1 2" key="1">
    <citation type="submission" date="2019-03" db="EMBL/GenBank/DDBJ databases">
        <title>Genomic Encyclopedia of Type Strains, Phase IV (KMG-IV): sequencing the most valuable type-strain genomes for metagenomic binning, comparative biology and taxonomic classification.</title>
        <authorList>
            <person name="Goeker M."/>
        </authorList>
    </citation>
    <scope>NUCLEOTIDE SEQUENCE [LARGE SCALE GENOMIC DNA]</scope>
    <source>
        <strain evidence="1 2">DSM 45934</strain>
    </source>
</reference>
<dbReference type="AlphaFoldDB" id="A0A4R2JHY4"/>
<keyword evidence="2" id="KW-1185">Reference proteome</keyword>